<evidence type="ECO:0000259" key="9">
    <source>
        <dbReference type="PROSITE" id="PS50011"/>
    </source>
</evidence>
<evidence type="ECO:0000256" key="2">
    <source>
        <dbReference type="ARBA" id="ARBA00022527"/>
    </source>
</evidence>
<dbReference type="PROSITE" id="PS00109">
    <property type="entry name" value="PROTEIN_KINASE_TYR"/>
    <property type="match status" value="1"/>
</dbReference>
<feature type="region of interest" description="Disordered" evidence="8">
    <location>
        <begin position="277"/>
        <end position="313"/>
    </location>
</feature>
<dbReference type="EMBL" id="JAGSNF010000020">
    <property type="protein sequence ID" value="MBR7744463.1"/>
    <property type="molecule type" value="Genomic_DNA"/>
</dbReference>
<keyword evidence="4 7" id="KW-0547">Nucleotide-binding</keyword>
<feature type="domain" description="Protein kinase" evidence="9">
    <location>
        <begin position="13"/>
        <end position="261"/>
    </location>
</feature>
<comment type="caution">
    <text evidence="10">The sequence shown here is derived from an EMBL/GenBank/DDBJ whole genome shotgun (WGS) entry which is preliminary data.</text>
</comment>
<dbReference type="InterPro" id="IPR011009">
    <property type="entry name" value="Kinase-like_dom_sf"/>
</dbReference>
<dbReference type="GO" id="GO:0004674">
    <property type="term" value="F:protein serine/threonine kinase activity"/>
    <property type="evidence" value="ECO:0007669"/>
    <property type="project" value="UniProtKB-KW"/>
</dbReference>
<organism evidence="10 11">
    <name type="scientific">Phycicoccus avicenniae</name>
    <dbReference type="NCBI Taxonomy" id="2828860"/>
    <lineage>
        <taxon>Bacteria</taxon>
        <taxon>Bacillati</taxon>
        <taxon>Actinomycetota</taxon>
        <taxon>Actinomycetes</taxon>
        <taxon>Micrococcales</taxon>
        <taxon>Intrasporangiaceae</taxon>
        <taxon>Phycicoccus</taxon>
    </lineage>
</organism>
<protein>
    <recommendedName>
        <fullName evidence="1">non-specific serine/threonine protein kinase</fullName>
        <ecNumber evidence="1">2.7.11.1</ecNumber>
    </recommendedName>
</protein>
<evidence type="ECO:0000256" key="8">
    <source>
        <dbReference type="SAM" id="MobiDB-lite"/>
    </source>
</evidence>
<dbReference type="Gene3D" id="1.10.510.10">
    <property type="entry name" value="Transferase(Phosphotransferase) domain 1"/>
    <property type="match status" value="1"/>
</dbReference>
<dbReference type="InterPro" id="IPR032710">
    <property type="entry name" value="NTF2-like_dom_sf"/>
</dbReference>
<dbReference type="AlphaFoldDB" id="A0A941D9K6"/>
<feature type="region of interest" description="Disordered" evidence="8">
    <location>
        <begin position="356"/>
        <end position="397"/>
    </location>
</feature>
<dbReference type="PANTHER" id="PTHR43289:SF6">
    <property type="entry name" value="SERINE_THREONINE-PROTEIN KINASE NEKL-3"/>
    <property type="match status" value="1"/>
</dbReference>
<reference evidence="10" key="1">
    <citation type="submission" date="2021-04" db="EMBL/GenBank/DDBJ databases">
        <title>Phycicoccus avicenniae sp. nov., a novel endophytic actinomycetes isolated from branch of Avicennia mariana.</title>
        <authorList>
            <person name="Tuo L."/>
        </authorList>
    </citation>
    <scope>NUCLEOTIDE SEQUENCE</scope>
    <source>
        <strain evidence="10">BSK3Z-2</strain>
    </source>
</reference>
<dbReference type="RefSeq" id="WP_211603982.1">
    <property type="nucleotide sequence ID" value="NZ_JAGSNF010000020.1"/>
</dbReference>
<evidence type="ECO:0000313" key="10">
    <source>
        <dbReference type="EMBL" id="MBR7744463.1"/>
    </source>
</evidence>
<dbReference type="EC" id="2.7.11.1" evidence="1"/>
<dbReference type="PROSITE" id="PS50011">
    <property type="entry name" value="PROTEIN_KINASE_DOM"/>
    <property type="match status" value="1"/>
</dbReference>
<evidence type="ECO:0000256" key="6">
    <source>
        <dbReference type="ARBA" id="ARBA00022840"/>
    </source>
</evidence>
<dbReference type="PROSITE" id="PS00107">
    <property type="entry name" value="PROTEIN_KINASE_ATP"/>
    <property type="match status" value="1"/>
</dbReference>
<name>A0A941D9K6_9MICO</name>
<dbReference type="CDD" id="cd14014">
    <property type="entry name" value="STKc_PknB_like"/>
    <property type="match status" value="1"/>
</dbReference>
<dbReference type="GO" id="GO:0005524">
    <property type="term" value="F:ATP binding"/>
    <property type="evidence" value="ECO:0007669"/>
    <property type="project" value="UniProtKB-UniRule"/>
</dbReference>
<dbReference type="Gene3D" id="3.30.200.20">
    <property type="entry name" value="Phosphorylase Kinase, domain 1"/>
    <property type="match status" value="1"/>
</dbReference>
<gene>
    <name evidence="10" type="ORF">KC207_14300</name>
</gene>
<evidence type="ECO:0000256" key="7">
    <source>
        <dbReference type="PROSITE-ProRule" id="PRU10141"/>
    </source>
</evidence>
<keyword evidence="3" id="KW-0808">Transferase</keyword>
<proteinExistence type="predicted"/>
<keyword evidence="2 10" id="KW-0723">Serine/threonine-protein kinase</keyword>
<dbReference type="InterPro" id="IPR017441">
    <property type="entry name" value="Protein_kinase_ATP_BS"/>
</dbReference>
<feature type="binding site" evidence="7">
    <location>
        <position position="42"/>
    </location>
    <ligand>
        <name>ATP</name>
        <dbReference type="ChEBI" id="CHEBI:30616"/>
    </ligand>
</feature>
<sequence length="519" mass="52449">MSATTPTPQVPGFELGSVLGRGATSEVWEAARVADGRRVAVKVCAADAEVAAAAVREATVSARVAAEHLLVVEACVPLQDGRTALVMPLQRGGSLARLVGARGHLTPGEVVTVLAPVAATLGRLHAAGVVHGDVSPGNVLLDLDGRPVLADLGLGRALGEAPTAVWGTEGHLAPEVLLGGDVSAASDVYALGALGWLCLSGAVPGAPGLRRPLAETVRGGPEVAGLLALVESAVVGSAADRPDADAFAAALFDAAPAQPLHLVDGDDEVTSVTYRLRAAAGERPSGTGEPEGVPRRRGRRPLPRPSRPVLPGLPRLPALWVAARARGRLAAVTLAAAAVLGLGSAGWAAVVGEGTGTRGPATVVGEDPGTSRTASPGPGPATAPDPAMVPDAPSTDPTGLLRHLAAARARAWTTGDAAALDAALAPGPLRQRDEDGLRSLAEAGTRLEGLSYSVAGVRVVSAGEDRAVLRARLGTSGYTVVGSTDEETVRRTEAVVADVVVDLVRTGDGWRVVEVRDEE</sequence>
<evidence type="ECO:0000256" key="5">
    <source>
        <dbReference type="ARBA" id="ARBA00022777"/>
    </source>
</evidence>
<evidence type="ECO:0000256" key="3">
    <source>
        <dbReference type="ARBA" id="ARBA00022679"/>
    </source>
</evidence>
<keyword evidence="11" id="KW-1185">Reference proteome</keyword>
<dbReference type="SUPFAM" id="SSF54427">
    <property type="entry name" value="NTF2-like"/>
    <property type="match status" value="1"/>
</dbReference>
<dbReference type="PANTHER" id="PTHR43289">
    <property type="entry name" value="MITOGEN-ACTIVATED PROTEIN KINASE KINASE KINASE 20-RELATED"/>
    <property type="match status" value="1"/>
</dbReference>
<dbReference type="InterPro" id="IPR000719">
    <property type="entry name" value="Prot_kinase_dom"/>
</dbReference>
<evidence type="ECO:0000256" key="4">
    <source>
        <dbReference type="ARBA" id="ARBA00022741"/>
    </source>
</evidence>
<accession>A0A941D9K6</accession>
<dbReference type="InterPro" id="IPR008266">
    <property type="entry name" value="Tyr_kinase_AS"/>
</dbReference>
<dbReference type="Proteomes" id="UP000677016">
    <property type="component" value="Unassembled WGS sequence"/>
</dbReference>
<evidence type="ECO:0000313" key="11">
    <source>
        <dbReference type="Proteomes" id="UP000677016"/>
    </source>
</evidence>
<dbReference type="SUPFAM" id="SSF56112">
    <property type="entry name" value="Protein kinase-like (PK-like)"/>
    <property type="match status" value="1"/>
</dbReference>
<keyword evidence="6 7" id="KW-0067">ATP-binding</keyword>
<keyword evidence="5 10" id="KW-0418">Kinase</keyword>
<evidence type="ECO:0000256" key="1">
    <source>
        <dbReference type="ARBA" id="ARBA00012513"/>
    </source>
</evidence>
<dbReference type="Pfam" id="PF00069">
    <property type="entry name" value="Pkinase"/>
    <property type="match status" value="1"/>
</dbReference>